<dbReference type="STRING" id="7370.A0A1I8MXF4"/>
<feature type="region of interest" description="Disordered" evidence="2">
    <location>
        <begin position="267"/>
        <end position="336"/>
    </location>
</feature>
<evidence type="ECO:0000313" key="4">
    <source>
        <dbReference type="EnsemblMetazoa" id="MDOA009395-PA"/>
    </source>
</evidence>
<sequence length="566" mass="64112">RSQSNESQLVLETVNAITTGKYSCEVSADAPSFHTLIAAAEMEVVVVPARDPIISGIRSRYKVGDIVRGNCTSGHSRPGANITWYINGYETNPVHIKHYKPLKDAREMETVISGIHFVVTPQHFIYGKLKIRCTAHIHDVYWKSTEKSVEENRHATKQSGNVNVVHTFSDDYFDMDDEDNVIDRSDTYMTHIKGDVSSLNASGGSSTLHACLSCFWPRLTTLSLLLYYGVRQQLLQLFFGQKTINEKISNCLAFNGKITRRTKTTTATAMGASRTATATTTSTTTTIMANNENCNKLNKENTGQQRRHKMETKELQQQRQREQQKQQHKMPSDEQQLQYVQHPESMQQQQQQRPAAISGPMFSEVATICYKDTKAGEEEDKEDGDQKQQQQQPRQVSVQLAQQHQNYYNVQHQVACNGTTSVNETYNLTMTIQVATIFNTGNRSRTTTHSNNANILPQHRAAAIPTDVIWQLCHKQSLAIKHNLFILQQQQQHCNYLSYPTKYQEIQKNNPLTINLSTTTKSINSIFATSNEFNVTNFSQLTNVVGCLQTKLMLDTTTPKFYIMHT</sequence>
<feature type="region of interest" description="Disordered" evidence="2">
    <location>
        <begin position="376"/>
        <end position="399"/>
    </location>
</feature>
<dbReference type="eggNOG" id="ENOG502RY6Y">
    <property type="taxonomic scope" value="Eukaryota"/>
</dbReference>
<evidence type="ECO:0000256" key="2">
    <source>
        <dbReference type="SAM" id="MobiDB-lite"/>
    </source>
</evidence>
<dbReference type="InterPro" id="IPR013783">
    <property type="entry name" value="Ig-like_fold"/>
</dbReference>
<dbReference type="EnsemblMetazoa" id="MDOA009395-RA">
    <property type="protein sequence ID" value="MDOA009395-PA"/>
    <property type="gene ID" value="MDOA009395"/>
</dbReference>
<dbReference type="OrthoDB" id="6419989at2759"/>
<dbReference type="Pfam" id="PF08205">
    <property type="entry name" value="C2-set_2"/>
    <property type="match status" value="1"/>
</dbReference>
<proteinExistence type="predicted"/>
<dbReference type="AlphaFoldDB" id="A0A1I8MXF4"/>
<organism evidence="4">
    <name type="scientific">Musca domestica</name>
    <name type="common">House fly</name>
    <dbReference type="NCBI Taxonomy" id="7370"/>
    <lineage>
        <taxon>Eukaryota</taxon>
        <taxon>Metazoa</taxon>
        <taxon>Ecdysozoa</taxon>
        <taxon>Arthropoda</taxon>
        <taxon>Hexapoda</taxon>
        <taxon>Insecta</taxon>
        <taxon>Pterygota</taxon>
        <taxon>Neoptera</taxon>
        <taxon>Endopterygota</taxon>
        <taxon>Diptera</taxon>
        <taxon>Brachycera</taxon>
        <taxon>Muscomorpha</taxon>
        <taxon>Muscoidea</taxon>
        <taxon>Muscidae</taxon>
        <taxon>Musca</taxon>
    </lineage>
</organism>
<accession>A0A1I8MXF4</accession>
<dbReference type="GO" id="GO:0008045">
    <property type="term" value="P:motor neuron axon guidance"/>
    <property type="evidence" value="ECO:0007669"/>
    <property type="project" value="TreeGrafter"/>
</dbReference>
<dbReference type="PANTHER" id="PTHR21261:SF8">
    <property type="entry name" value="BEATEN PATH IA, ISOFORM B-RELATED"/>
    <property type="match status" value="1"/>
</dbReference>
<evidence type="ECO:0000259" key="3">
    <source>
        <dbReference type="Pfam" id="PF08205"/>
    </source>
</evidence>
<feature type="compositionally biased region" description="Low complexity" evidence="2">
    <location>
        <begin position="267"/>
        <end position="296"/>
    </location>
</feature>
<feature type="domain" description="CD80-like immunoglobulin C2-set" evidence="3">
    <location>
        <begin position="67"/>
        <end position="123"/>
    </location>
</feature>
<keyword evidence="1" id="KW-1015">Disulfide bond</keyword>
<dbReference type="PANTHER" id="PTHR21261">
    <property type="entry name" value="BEAT PROTEIN"/>
    <property type="match status" value="1"/>
</dbReference>
<name>A0A1I8MXF4_MUSDO</name>
<dbReference type="Gene3D" id="2.60.40.10">
    <property type="entry name" value="Immunoglobulins"/>
    <property type="match status" value="1"/>
</dbReference>
<feature type="compositionally biased region" description="Basic and acidic residues" evidence="2">
    <location>
        <begin position="311"/>
        <end position="325"/>
    </location>
</feature>
<dbReference type="InterPro" id="IPR013162">
    <property type="entry name" value="CD80_C2-set"/>
</dbReference>
<dbReference type="VEuPathDB" id="VectorBase:MDOA009395"/>
<dbReference type="VEuPathDB" id="VectorBase:MDOMA2_001198"/>
<feature type="compositionally biased region" description="Low complexity" evidence="2">
    <location>
        <begin position="387"/>
        <end position="399"/>
    </location>
</feature>
<protein>
    <recommendedName>
        <fullName evidence="3">CD80-like immunoglobulin C2-set domain-containing protein</fullName>
    </recommendedName>
</protein>
<reference evidence="4" key="1">
    <citation type="submission" date="2020-05" db="UniProtKB">
        <authorList>
            <consortium name="EnsemblMetazoa"/>
        </authorList>
    </citation>
    <scope>IDENTIFICATION</scope>
    <source>
        <strain evidence="4">Aabys</strain>
    </source>
</reference>
<evidence type="ECO:0000256" key="1">
    <source>
        <dbReference type="ARBA" id="ARBA00023157"/>
    </source>
</evidence>
<gene>
    <name evidence="4" type="primary">101895856</name>
</gene>